<feature type="domain" description="Erythronate-4-phosphate dehydrogenase dimerisation" evidence="7">
    <location>
        <begin position="304"/>
        <end position="390"/>
    </location>
</feature>
<dbReference type="EMBL" id="MABE01000606">
    <property type="protein sequence ID" value="OUS38459.1"/>
    <property type="molecule type" value="Genomic_DNA"/>
</dbReference>
<dbReference type="CDD" id="cd12158">
    <property type="entry name" value="ErythrP_dh"/>
    <property type="match status" value="1"/>
</dbReference>
<dbReference type="PANTHER" id="PTHR42938:SF9">
    <property type="entry name" value="FORMATE DEHYDROGENASE 1"/>
    <property type="match status" value="1"/>
</dbReference>
<dbReference type="GO" id="GO:0008615">
    <property type="term" value="P:pyridoxine biosynthetic process"/>
    <property type="evidence" value="ECO:0007669"/>
    <property type="project" value="UniProtKB-UniRule"/>
</dbReference>
<evidence type="ECO:0000256" key="3">
    <source>
        <dbReference type="ARBA" id="ARBA00023027"/>
    </source>
</evidence>
<dbReference type="SUPFAM" id="SSF52283">
    <property type="entry name" value="Formate/glycerate dehydrogenase catalytic domain-like"/>
    <property type="match status" value="1"/>
</dbReference>
<dbReference type="AlphaFoldDB" id="A0A1Y5HMI3"/>
<dbReference type="GO" id="GO:0005829">
    <property type="term" value="C:cytosol"/>
    <property type="evidence" value="ECO:0007669"/>
    <property type="project" value="TreeGrafter"/>
</dbReference>
<dbReference type="Gene3D" id="3.30.1370.170">
    <property type="match status" value="1"/>
</dbReference>
<dbReference type="InterPro" id="IPR029753">
    <property type="entry name" value="D-isomer_DH_CS"/>
</dbReference>
<dbReference type="PANTHER" id="PTHR42938">
    <property type="entry name" value="FORMATE DEHYDROGENASE 1"/>
    <property type="match status" value="1"/>
</dbReference>
<dbReference type="EC" id="1.1.1.290" evidence="5"/>
<dbReference type="InterPro" id="IPR006140">
    <property type="entry name" value="D-isomer_DH_NAD-bd"/>
</dbReference>
<feature type="binding site" evidence="5">
    <location>
        <position position="272"/>
    </location>
    <ligand>
        <name>NAD(+)</name>
        <dbReference type="ChEBI" id="CHEBI:57540"/>
    </ligand>
</feature>
<feature type="domain" description="D-isomer specific 2-hydroxyacid dehydrogenase NAD-binding" evidence="6">
    <location>
        <begin position="125"/>
        <end position="271"/>
    </location>
</feature>
<feature type="active site" evidence="5">
    <location>
        <position position="223"/>
    </location>
</feature>
<keyword evidence="2 5" id="KW-0560">Oxidoreductase</keyword>
<dbReference type="InterPro" id="IPR038251">
    <property type="entry name" value="PdxB_dimer_sf"/>
</dbReference>
<dbReference type="InterPro" id="IPR020921">
    <property type="entry name" value="Erythronate-4-P_DHase"/>
</dbReference>
<dbReference type="SUPFAM" id="SSF51735">
    <property type="entry name" value="NAD(P)-binding Rossmann-fold domains"/>
    <property type="match status" value="1"/>
</dbReference>
<evidence type="ECO:0000313" key="8">
    <source>
        <dbReference type="EMBL" id="OUS38459.1"/>
    </source>
</evidence>
<dbReference type="GO" id="GO:0046983">
    <property type="term" value="F:protein dimerization activity"/>
    <property type="evidence" value="ECO:0007669"/>
    <property type="project" value="InterPro"/>
</dbReference>
<comment type="function">
    <text evidence="5">Catalyzes the oxidation of erythronate-4-phosphate to 3-hydroxy-2-oxo-4-phosphonooxybutanoate.</text>
</comment>
<feature type="binding site" evidence="5">
    <location>
        <position position="273"/>
    </location>
    <ligand>
        <name>substrate</name>
    </ligand>
</feature>
<keyword evidence="3 5" id="KW-0520">NAD</keyword>
<feature type="binding site" evidence="5">
    <location>
        <position position="247"/>
    </location>
    <ligand>
        <name>NAD(+)</name>
        <dbReference type="ChEBI" id="CHEBI:57540"/>
    </ligand>
</feature>
<dbReference type="UniPathway" id="UPA00244">
    <property type="reaction ID" value="UER00310"/>
</dbReference>
<comment type="catalytic activity">
    <reaction evidence="5">
        <text>4-phospho-D-erythronate + NAD(+) = (R)-3-hydroxy-2-oxo-4-phosphooxybutanoate + NADH + H(+)</text>
        <dbReference type="Rhea" id="RHEA:18829"/>
        <dbReference type="ChEBI" id="CHEBI:15378"/>
        <dbReference type="ChEBI" id="CHEBI:57540"/>
        <dbReference type="ChEBI" id="CHEBI:57945"/>
        <dbReference type="ChEBI" id="CHEBI:58538"/>
        <dbReference type="ChEBI" id="CHEBI:58766"/>
        <dbReference type="EC" id="1.1.1.290"/>
    </reaction>
</comment>
<dbReference type="Pfam" id="PF11890">
    <property type="entry name" value="DUF3410"/>
    <property type="match status" value="1"/>
</dbReference>
<evidence type="ECO:0000256" key="2">
    <source>
        <dbReference type="ARBA" id="ARBA00023002"/>
    </source>
</evidence>
<dbReference type="Proteomes" id="UP000227088">
    <property type="component" value="Unassembled WGS sequence"/>
</dbReference>
<evidence type="ECO:0000313" key="9">
    <source>
        <dbReference type="Proteomes" id="UP000227088"/>
    </source>
</evidence>
<dbReference type="InterPro" id="IPR036291">
    <property type="entry name" value="NAD(P)-bd_dom_sf"/>
</dbReference>
<feature type="binding site" evidence="5">
    <location>
        <position position="156"/>
    </location>
    <ligand>
        <name>NAD(+)</name>
        <dbReference type="ChEBI" id="CHEBI:57540"/>
    </ligand>
</feature>
<organism evidence="8 9">
    <name type="scientific">Oleispira antarctica</name>
    <dbReference type="NCBI Taxonomy" id="188908"/>
    <lineage>
        <taxon>Bacteria</taxon>
        <taxon>Pseudomonadati</taxon>
        <taxon>Pseudomonadota</taxon>
        <taxon>Gammaproteobacteria</taxon>
        <taxon>Oceanospirillales</taxon>
        <taxon>Oceanospirillaceae</taxon>
        <taxon>Oleispira</taxon>
    </lineage>
</organism>
<feature type="binding site" evidence="5">
    <location>
        <position position="45"/>
    </location>
    <ligand>
        <name>substrate</name>
    </ligand>
</feature>
<sequence length="403" mass="44512">MQIVADENIPLLEQFFSDFGDIRKVAGRTMTADDVKDADILLVRSVTKVNEALIANSPVKFIGTCTIGTDHIDLGYLEAINQQRKDKGQQRIDFSSAPGCNAEAVVDYVLSAVSVLIDKRDQVFQNISVGIIGIGNVGLRLRNRLEAMGVTVLAVDPFKDAKDVGELTTLDEALKADVVSLHIPLTYEESMPDGSAEHATHHLINAQRLAQMKADGCLINSCRGSVLDNAAIKAHMAEHKEFEGIIDVWEGEPNLDLKLMNRCMLATPHIAGYSLDGKMRGTEQIYQACSHTFGLPIRHKLAQLLPEPSIKKIKFGDSVPVHQALRTAIRAAYEIRVDDGIMRSTLLRTEGDPDAMKAKFDLLRKNYPLRRDIPTIRIEVPGKRQDLQQALEAAGFDVRLGKR</sequence>
<comment type="pathway">
    <text evidence="5">Cofactor biosynthesis; pyridoxine 5'-phosphate biosynthesis; pyridoxine 5'-phosphate from D-erythrose 4-phosphate: step 2/5.</text>
</comment>
<comment type="caution">
    <text evidence="8">The sequence shown here is derived from an EMBL/GenBank/DDBJ whole genome shotgun (WGS) entry which is preliminary data.</text>
</comment>
<evidence type="ECO:0000256" key="1">
    <source>
        <dbReference type="ARBA" id="ARBA00022490"/>
    </source>
</evidence>
<comment type="caution">
    <text evidence="5">Lacks conserved residue(s) required for the propagation of feature annotation.</text>
</comment>
<dbReference type="Pfam" id="PF02826">
    <property type="entry name" value="2-Hacid_dh_C"/>
    <property type="match status" value="1"/>
</dbReference>
<name>A0A1Y5HMI3_OLEAN</name>
<feature type="binding site" evidence="5">
    <location>
        <position position="66"/>
    </location>
    <ligand>
        <name>substrate</name>
    </ligand>
</feature>
<proteinExistence type="inferred from homology"/>
<feature type="active site" evidence="5">
    <location>
        <position position="252"/>
    </location>
</feature>
<dbReference type="GO" id="GO:0051287">
    <property type="term" value="F:NAD binding"/>
    <property type="evidence" value="ECO:0007669"/>
    <property type="project" value="InterPro"/>
</dbReference>
<comment type="similarity">
    <text evidence="5">Belongs to the D-isomer specific 2-hydroxyacid dehydrogenase family. PdxB subfamily.</text>
</comment>
<comment type="subcellular location">
    <subcellularLocation>
        <location evidence="5">Cytoplasm</location>
    </subcellularLocation>
</comment>
<dbReference type="PROSITE" id="PS00671">
    <property type="entry name" value="D_2_HYDROXYACID_DH_3"/>
    <property type="match status" value="1"/>
</dbReference>
<dbReference type="HAMAP" id="MF_01825">
    <property type="entry name" value="PdxB"/>
    <property type="match status" value="1"/>
</dbReference>
<gene>
    <name evidence="5" type="primary">pdxB</name>
    <name evidence="8" type="ORF">A9R00_10500</name>
</gene>
<dbReference type="GO" id="GO:0033711">
    <property type="term" value="F:4-phosphoerythronate dehydrogenase activity"/>
    <property type="evidence" value="ECO:0007669"/>
    <property type="project" value="UniProtKB-EC"/>
</dbReference>
<accession>A0A1Y5HMI3</accession>
<protein>
    <recommendedName>
        <fullName evidence="5">Erythronate-4-phosphate dehydrogenase</fullName>
        <ecNumber evidence="5">1.1.1.290</ecNumber>
    </recommendedName>
</protein>
<evidence type="ECO:0000256" key="4">
    <source>
        <dbReference type="ARBA" id="ARBA00023096"/>
    </source>
</evidence>
<feature type="active site" description="Proton donor" evidence="5">
    <location>
        <position position="269"/>
    </location>
</feature>
<evidence type="ECO:0000259" key="6">
    <source>
        <dbReference type="Pfam" id="PF02826"/>
    </source>
</evidence>
<keyword evidence="1 5" id="KW-0963">Cytoplasm</keyword>
<evidence type="ECO:0000256" key="5">
    <source>
        <dbReference type="HAMAP-Rule" id="MF_01825"/>
    </source>
</evidence>
<dbReference type="InterPro" id="IPR024531">
    <property type="entry name" value="Erythronate-4-P_DHase_dimer"/>
</dbReference>
<comment type="subunit">
    <text evidence="5">Homodimer.</text>
</comment>
<dbReference type="GO" id="GO:0036001">
    <property type="term" value="P:'de novo' pyridoxal 5'-phosphate biosynthetic process"/>
    <property type="evidence" value="ECO:0007669"/>
    <property type="project" value="TreeGrafter"/>
</dbReference>
<dbReference type="Gene3D" id="3.40.50.720">
    <property type="entry name" value="NAD(P)-binding Rossmann-like Domain"/>
    <property type="match status" value="2"/>
</dbReference>
<evidence type="ECO:0000259" key="7">
    <source>
        <dbReference type="Pfam" id="PF11890"/>
    </source>
</evidence>
<reference evidence="9" key="1">
    <citation type="journal article" date="2017" name="Proc. Natl. Acad. Sci. U.S.A.">
        <title>Simulation of Deepwater Horizon oil plume reveals substrate specialization within a complex community of hydrocarbon degraders.</title>
        <authorList>
            <person name="Hu P."/>
            <person name="Dubinsky E.A."/>
            <person name="Probst A.J."/>
            <person name="Wang J."/>
            <person name="Sieber C.M.K."/>
            <person name="Tom L.M."/>
            <person name="Gardinali P."/>
            <person name="Banfield J.F."/>
            <person name="Atlas R.M."/>
            <person name="Andersen G.L."/>
        </authorList>
    </citation>
    <scope>NUCLEOTIDE SEQUENCE [LARGE SCALE GENOMIC DNA]</scope>
</reference>
<keyword evidence="4 5" id="KW-0664">Pyridoxine biosynthesis</keyword>